<feature type="domain" description="CCHC-type" evidence="4">
    <location>
        <begin position="52"/>
        <end position="68"/>
    </location>
</feature>
<reference evidence="5 6" key="1">
    <citation type="submission" date="2021-08" db="EMBL/GenBank/DDBJ databases">
        <title>Draft Genome Sequence of Phanerochaete sordida strain YK-624.</title>
        <authorList>
            <person name="Mori T."/>
            <person name="Dohra H."/>
            <person name="Suzuki T."/>
            <person name="Kawagishi H."/>
            <person name="Hirai H."/>
        </authorList>
    </citation>
    <scope>NUCLEOTIDE SEQUENCE [LARGE SCALE GENOMIC DNA]</scope>
    <source>
        <strain evidence="5 6">YK-624</strain>
    </source>
</reference>
<keyword evidence="6" id="KW-1185">Reference proteome</keyword>
<gene>
    <name evidence="5" type="ORF">PsYK624_126050</name>
</gene>
<keyword evidence="1" id="KW-0507">mRNA processing</keyword>
<evidence type="ECO:0000256" key="1">
    <source>
        <dbReference type="ARBA" id="ARBA00022664"/>
    </source>
</evidence>
<dbReference type="PROSITE" id="PS50158">
    <property type="entry name" value="ZF_CCHC"/>
    <property type="match status" value="1"/>
</dbReference>
<feature type="compositionally biased region" description="Pro residues" evidence="3">
    <location>
        <begin position="303"/>
        <end position="339"/>
    </location>
</feature>
<feature type="compositionally biased region" description="Polar residues" evidence="3">
    <location>
        <begin position="211"/>
        <end position="222"/>
    </location>
</feature>
<dbReference type="GO" id="GO:0008270">
    <property type="term" value="F:zinc ion binding"/>
    <property type="evidence" value="ECO:0007669"/>
    <property type="project" value="UniProtKB-KW"/>
</dbReference>
<name>A0A9P3GI76_9APHY</name>
<dbReference type="PANTHER" id="PTHR13316">
    <property type="entry name" value="ZINC FINGER, CCHC DOMAIN CONTAINING 8"/>
    <property type="match status" value="1"/>
</dbReference>
<dbReference type="PANTHER" id="PTHR13316:SF0">
    <property type="entry name" value="ZINC FINGER CCHC DOMAIN-CONTAINING PROTEIN 8"/>
    <property type="match status" value="1"/>
</dbReference>
<dbReference type="AlphaFoldDB" id="A0A9P3GI76"/>
<dbReference type="Gene3D" id="4.10.60.10">
    <property type="entry name" value="Zinc finger, CCHC-type"/>
    <property type="match status" value="1"/>
</dbReference>
<evidence type="ECO:0000259" key="4">
    <source>
        <dbReference type="PROSITE" id="PS50158"/>
    </source>
</evidence>
<dbReference type="Proteomes" id="UP000703269">
    <property type="component" value="Unassembled WGS sequence"/>
</dbReference>
<dbReference type="SUPFAM" id="SSF57756">
    <property type="entry name" value="Retrovirus zinc finger-like domains"/>
    <property type="match status" value="1"/>
</dbReference>
<dbReference type="EMBL" id="BPQB01000059">
    <property type="protein sequence ID" value="GJE96408.1"/>
    <property type="molecule type" value="Genomic_DNA"/>
</dbReference>
<protein>
    <submittedName>
        <fullName evidence="5">Zf-CCHC and PSP domain-containing protein</fullName>
    </submittedName>
</protein>
<evidence type="ECO:0000256" key="2">
    <source>
        <dbReference type="PROSITE-ProRule" id="PRU00047"/>
    </source>
</evidence>
<feature type="compositionally biased region" description="Polar residues" evidence="3">
    <location>
        <begin position="358"/>
        <end position="372"/>
    </location>
</feature>
<evidence type="ECO:0000256" key="3">
    <source>
        <dbReference type="SAM" id="MobiDB-lite"/>
    </source>
</evidence>
<dbReference type="Pfam" id="PF00098">
    <property type="entry name" value="zf-CCHC"/>
    <property type="match status" value="1"/>
</dbReference>
<feature type="compositionally biased region" description="Acidic residues" evidence="3">
    <location>
        <begin position="374"/>
        <end position="386"/>
    </location>
</feature>
<keyword evidence="2" id="KW-0863">Zinc-finger</keyword>
<evidence type="ECO:0000313" key="5">
    <source>
        <dbReference type="EMBL" id="GJE96408.1"/>
    </source>
</evidence>
<proteinExistence type="predicted"/>
<evidence type="ECO:0000313" key="6">
    <source>
        <dbReference type="Proteomes" id="UP000703269"/>
    </source>
</evidence>
<feature type="region of interest" description="Disordered" evidence="3">
    <location>
        <begin position="299"/>
        <end position="386"/>
    </location>
</feature>
<dbReference type="OrthoDB" id="429967at2759"/>
<dbReference type="GO" id="GO:0003723">
    <property type="term" value="F:RNA binding"/>
    <property type="evidence" value="ECO:0007669"/>
    <property type="project" value="TreeGrafter"/>
</dbReference>
<dbReference type="SMART" id="SM00343">
    <property type="entry name" value="ZnF_C2HC"/>
    <property type="match status" value="1"/>
</dbReference>
<dbReference type="InterPro" id="IPR036875">
    <property type="entry name" value="Znf_CCHC_sf"/>
</dbReference>
<organism evidence="5 6">
    <name type="scientific">Phanerochaete sordida</name>
    <dbReference type="NCBI Taxonomy" id="48140"/>
    <lineage>
        <taxon>Eukaryota</taxon>
        <taxon>Fungi</taxon>
        <taxon>Dikarya</taxon>
        <taxon>Basidiomycota</taxon>
        <taxon>Agaricomycotina</taxon>
        <taxon>Agaricomycetes</taxon>
        <taxon>Polyporales</taxon>
        <taxon>Phanerochaetaceae</taxon>
        <taxon>Phanerochaete</taxon>
    </lineage>
</organism>
<comment type="caution">
    <text evidence="5">The sequence shown here is derived from an EMBL/GenBank/DDBJ whole genome shotgun (WGS) entry which is preliminary data.</text>
</comment>
<keyword evidence="2" id="KW-0862">Zinc</keyword>
<dbReference type="GO" id="GO:0071013">
    <property type="term" value="C:catalytic step 2 spliceosome"/>
    <property type="evidence" value="ECO:0007669"/>
    <property type="project" value="TreeGrafter"/>
</dbReference>
<keyword evidence="2" id="KW-0479">Metal-binding</keyword>
<accession>A0A9P3GI76</accession>
<dbReference type="InterPro" id="IPR052115">
    <property type="entry name" value="NEXT_complex_subunit_ZCCHC8"/>
</dbReference>
<feature type="region of interest" description="Disordered" evidence="3">
    <location>
        <begin position="205"/>
        <end position="234"/>
    </location>
</feature>
<dbReference type="InterPro" id="IPR001878">
    <property type="entry name" value="Znf_CCHC"/>
</dbReference>
<dbReference type="GO" id="GO:0006397">
    <property type="term" value="P:mRNA processing"/>
    <property type="evidence" value="ECO:0007669"/>
    <property type="project" value="UniProtKB-KW"/>
</dbReference>
<sequence>MAADASTGSFFWCPYGTNPELLKYEVPEYTRTVHAALGSADESAVEDPDAPRCFNCGSMEHILNDCPERRNRELIALTRQLYDFFKGASSGPRRRIHEVAEWKKQRLEWLQTFEPGRVMGRELRDALAIPDGDVGEYVPWLRNIADFGYPTGWVAAEDPRVRIWRRIVGTEQASNTDSDEDDLEFSVYGETDETLVLPSRTGLEPQESADAANTHSGASEDSSAIEEGGLPDSPAPVRRWVSYPESYFSNSWLLVYSPPPPRPDPDPLDILMTDYDTTVHECAPWADFAQYAMPFLQTTSLAQPPPPSGSPPPLPPAPADCPPPPSSSPPPRPPPPPSSQPATPCGLQSLTRAPLLLQPQSLTKSKLVSSNGLDDPESDMDLSDSD</sequence>